<dbReference type="InterPro" id="IPR014014">
    <property type="entry name" value="RNA_helicase_DEAD_Q_motif"/>
</dbReference>
<name>A0AAD2CDN0_9STRA</name>
<dbReference type="InterPro" id="IPR027417">
    <property type="entry name" value="P-loop_NTPase"/>
</dbReference>
<dbReference type="AlphaFoldDB" id="A0AAD2CDN0"/>
<evidence type="ECO:0000259" key="12">
    <source>
        <dbReference type="PROSITE" id="PS51194"/>
    </source>
</evidence>
<organism evidence="14 15">
    <name type="scientific">Cylindrotheca closterium</name>
    <dbReference type="NCBI Taxonomy" id="2856"/>
    <lineage>
        <taxon>Eukaryota</taxon>
        <taxon>Sar</taxon>
        <taxon>Stramenopiles</taxon>
        <taxon>Ochrophyta</taxon>
        <taxon>Bacillariophyta</taxon>
        <taxon>Bacillariophyceae</taxon>
        <taxon>Bacillariophycidae</taxon>
        <taxon>Bacillariales</taxon>
        <taxon>Bacillariaceae</taxon>
        <taxon>Cylindrotheca</taxon>
    </lineage>
</organism>
<evidence type="ECO:0000313" key="14">
    <source>
        <dbReference type="EMBL" id="CAJ1921460.1"/>
    </source>
</evidence>
<reference evidence="14" key="1">
    <citation type="submission" date="2023-08" db="EMBL/GenBank/DDBJ databases">
        <authorList>
            <person name="Audoor S."/>
            <person name="Bilcke G."/>
        </authorList>
    </citation>
    <scope>NUCLEOTIDE SEQUENCE</scope>
</reference>
<dbReference type="EC" id="3.6.4.13" evidence="2"/>
<proteinExistence type="inferred from homology"/>
<protein>
    <recommendedName>
        <fullName evidence="2">RNA helicase</fullName>
        <ecNumber evidence="2">3.6.4.13</ecNumber>
    </recommendedName>
</protein>
<keyword evidence="5" id="KW-0347">Helicase</keyword>
<dbReference type="InterPro" id="IPR014001">
    <property type="entry name" value="Helicase_ATP-bd"/>
</dbReference>
<dbReference type="SMART" id="SM01123">
    <property type="entry name" value="DBP10CT"/>
    <property type="match status" value="1"/>
</dbReference>
<dbReference type="GO" id="GO:0016787">
    <property type="term" value="F:hydrolase activity"/>
    <property type="evidence" value="ECO:0007669"/>
    <property type="project" value="UniProtKB-KW"/>
</dbReference>
<dbReference type="PROSITE" id="PS51194">
    <property type="entry name" value="HELICASE_CTER"/>
    <property type="match status" value="1"/>
</dbReference>
<evidence type="ECO:0000256" key="8">
    <source>
        <dbReference type="ARBA" id="ARBA00047984"/>
    </source>
</evidence>
<dbReference type="PROSITE" id="PS51192">
    <property type="entry name" value="HELICASE_ATP_BIND_1"/>
    <property type="match status" value="1"/>
</dbReference>
<evidence type="ECO:0000256" key="3">
    <source>
        <dbReference type="ARBA" id="ARBA00022741"/>
    </source>
</evidence>
<feature type="region of interest" description="Disordered" evidence="10">
    <location>
        <begin position="648"/>
        <end position="684"/>
    </location>
</feature>
<dbReference type="InterPro" id="IPR001650">
    <property type="entry name" value="Helicase_C-like"/>
</dbReference>
<comment type="caution">
    <text evidence="14">The sequence shown here is derived from an EMBL/GenBank/DDBJ whole genome shotgun (WGS) entry which is preliminary data.</text>
</comment>
<comment type="catalytic activity">
    <reaction evidence="8">
        <text>ATP + H2O = ADP + phosphate + H(+)</text>
        <dbReference type="Rhea" id="RHEA:13065"/>
        <dbReference type="ChEBI" id="CHEBI:15377"/>
        <dbReference type="ChEBI" id="CHEBI:15378"/>
        <dbReference type="ChEBI" id="CHEBI:30616"/>
        <dbReference type="ChEBI" id="CHEBI:43474"/>
        <dbReference type="ChEBI" id="CHEBI:456216"/>
        <dbReference type="EC" id="3.6.4.13"/>
    </reaction>
</comment>
<feature type="domain" description="Helicase C-terminal" evidence="12">
    <location>
        <begin position="252"/>
        <end position="409"/>
    </location>
</feature>
<evidence type="ECO:0000259" key="13">
    <source>
        <dbReference type="PROSITE" id="PS51195"/>
    </source>
</evidence>
<dbReference type="Pfam" id="PF08147">
    <property type="entry name" value="DBP10CT"/>
    <property type="match status" value="1"/>
</dbReference>
<dbReference type="GO" id="GO:0003724">
    <property type="term" value="F:RNA helicase activity"/>
    <property type="evidence" value="ECO:0007669"/>
    <property type="project" value="UniProtKB-EC"/>
</dbReference>
<feature type="compositionally biased region" description="Low complexity" evidence="10">
    <location>
        <begin position="889"/>
        <end position="914"/>
    </location>
</feature>
<dbReference type="GO" id="GO:0005829">
    <property type="term" value="C:cytosol"/>
    <property type="evidence" value="ECO:0007669"/>
    <property type="project" value="TreeGrafter"/>
</dbReference>
<feature type="compositionally biased region" description="Basic and acidic residues" evidence="10">
    <location>
        <begin position="852"/>
        <end position="888"/>
    </location>
</feature>
<evidence type="ECO:0000313" key="15">
    <source>
        <dbReference type="Proteomes" id="UP001295423"/>
    </source>
</evidence>
<dbReference type="PROSITE" id="PS51195">
    <property type="entry name" value="Q_MOTIF"/>
    <property type="match status" value="1"/>
</dbReference>
<keyword evidence="7" id="KW-0694">RNA-binding</keyword>
<dbReference type="InterPro" id="IPR000629">
    <property type="entry name" value="RNA-helicase_DEAD-box_CS"/>
</dbReference>
<keyword evidence="6" id="KW-0067">ATP-binding</keyword>
<dbReference type="Gene3D" id="3.40.50.300">
    <property type="entry name" value="P-loop containing nucleotide triphosphate hydrolases"/>
    <property type="match status" value="2"/>
</dbReference>
<evidence type="ECO:0000256" key="2">
    <source>
        <dbReference type="ARBA" id="ARBA00012552"/>
    </source>
</evidence>
<accession>A0AAD2CDN0</accession>
<evidence type="ECO:0000256" key="7">
    <source>
        <dbReference type="ARBA" id="ARBA00022884"/>
    </source>
</evidence>
<dbReference type="CDD" id="cd18787">
    <property type="entry name" value="SF2_C_DEAD"/>
    <property type="match status" value="1"/>
</dbReference>
<dbReference type="PANTHER" id="PTHR47959:SF8">
    <property type="entry name" value="RNA HELICASE"/>
    <property type="match status" value="1"/>
</dbReference>
<keyword evidence="3" id="KW-0547">Nucleotide-binding</keyword>
<sequence length="914" mass="101410">MSQRKGGGGGGGGGVGFKSLGLSDIVFKGVVRMGFRNPTPVQRKALPVVLSGADACVMARTGSGKTCAFLIPLLETLLANPPTAQRQSGTRGIVLSPTRELSLQTLKVLKKLSHFTELRSIGIHGGEGMEQQFNQLSSKPDVIVATPGRLAHHLEEIPDFDLKDCQICILDEADRLLEMGFAMQLRQIAKSLPQDRCQKVMLSATMPKMLIEFTKGGFCTDPQVVRLDSEANVSEDLRVGFVTCRSLEKDAVLLQFLDAIEADTNKHEGTRTGLTLVFCATRHHVEYVATLIQSSGKDATMIYGTMDAEARNKNLAAFRNGSKPIMVVTDVAARGVDIPFLDHVIHYHFPPSPKLFIHRSGRAARAGRIGFCWGLVEPDELPYMVDLHLFLGRKLKCLEGFTESGKAEEIEPYSLDEMTPDMVHYGSVPESILTMEVENVRRILDTHGEAEVMRSLTRTCANAMKQYRRTRPEASGQGARRAKAILEGAKQETGQRVGNTAIPPHPLLQGLVMEQYEKDKKAGKIGILNDLENVRQRQDFLKAMAEFRPKETVFEAFATGGGKDSGVLSQVDKGRTTAGSKKHDSSFALTAMKNMRRQMRMARNKGSALVIAGTDVAMERNEDVEETSEMPVEEPVGVKTVTKKVTPQVEGKRRLSKAERKRLKKNPNAKAHTTSTTTISSKKKEAIRDFRDPTFFIENNAVTNPEEAARQRQVEAAMQPSAANIKGIQGNALRIEETMLDIVGDENDQLVQKQRMMRWDKSKRKYMQTTVGAELSGESRSKKMKLESGQIVKRDKLKLGELYEKWQKKTNRSIGRDGIFDTPTNDDDGDYDDSPKGRNQMGKKKKKGGSADSDRVSARDIKNTRERKQDMKMKNLNKSDRRRLERNGQDTGTAGGQQKKGYQGKKGASGRWKK</sequence>
<dbReference type="SMART" id="SM00487">
    <property type="entry name" value="DEXDc"/>
    <property type="match status" value="1"/>
</dbReference>
<dbReference type="EMBL" id="CAKOGP040000002">
    <property type="protein sequence ID" value="CAJ1921460.1"/>
    <property type="molecule type" value="Genomic_DNA"/>
</dbReference>
<gene>
    <name evidence="14" type="ORF">CYCCA115_LOCUS930</name>
</gene>
<comment type="similarity">
    <text evidence="1">Belongs to the DEAD box helicase family. DDX54/DBP10 subfamily.</text>
</comment>
<dbReference type="GO" id="GO:0005730">
    <property type="term" value="C:nucleolus"/>
    <property type="evidence" value="ECO:0007669"/>
    <property type="project" value="UniProtKB-SubCell"/>
</dbReference>
<keyword evidence="15" id="KW-1185">Reference proteome</keyword>
<dbReference type="InterPro" id="IPR011545">
    <property type="entry name" value="DEAD/DEAH_box_helicase_dom"/>
</dbReference>
<dbReference type="GO" id="GO:0005524">
    <property type="term" value="F:ATP binding"/>
    <property type="evidence" value="ECO:0007669"/>
    <property type="project" value="UniProtKB-KW"/>
</dbReference>
<evidence type="ECO:0000256" key="4">
    <source>
        <dbReference type="ARBA" id="ARBA00022801"/>
    </source>
</evidence>
<dbReference type="PANTHER" id="PTHR47959">
    <property type="entry name" value="ATP-DEPENDENT RNA HELICASE RHLE-RELATED"/>
    <property type="match status" value="1"/>
</dbReference>
<dbReference type="SUPFAM" id="SSF52540">
    <property type="entry name" value="P-loop containing nucleoside triphosphate hydrolases"/>
    <property type="match status" value="1"/>
</dbReference>
<dbReference type="Pfam" id="PF00271">
    <property type="entry name" value="Helicase_C"/>
    <property type="match status" value="1"/>
</dbReference>
<evidence type="ECO:0000256" key="6">
    <source>
        <dbReference type="ARBA" id="ARBA00022840"/>
    </source>
</evidence>
<feature type="domain" description="DEAD-box RNA helicase Q" evidence="13">
    <location>
        <begin position="15"/>
        <end position="43"/>
    </location>
</feature>
<dbReference type="InterPro" id="IPR012541">
    <property type="entry name" value="DBP10_C"/>
</dbReference>
<evidence type="ECO:0000256" key="10">
    <source>
        <dbReference type="SAM" id="MobiDB-lite"/>
    </source>
</evidence>
<evidence type="ECO:0000256" key="5">
    <source>
        <dbReference type="ARBA" id="ARBA00022806"/>
    </source>
</evidence>
<keyword evidence="4" id="KW-0378">Hydrolase</keyword>
<evidence type="ECO:0000256" key="1">
    <source>
        <dbReference type="ARBA" id="ARBA00010379"/>
    </source>
</evidence>
<feature type="region of interest" description="Disordered" evidence="10">
    <location>
        <begin position="814"/>
        <end position="914"/>
    </location>
</feature>
<feature type="domain" description="Helicase ATP-binding" evidence="11">
    <location>
        <begin position="46"/>
        <end position="224"/>
    </location>
</feature>
<dbReference type="SMART" id="SM00490">
    <property type="entry name" value="HELICc"/>
    <property type="match status" value="1"/>
</dbReference>
<feature type="short sequence motif" description="Q motif" evidence="9">
    <location>
        <begin position="15"/>
        <end position="43"/>
    </location>
</feature>
<dbReference type="InterPro" id="IPR050079">
    <property type="entry name" value="DEAD_box_RNA_helicase"/>
</dbReference>
<dbReference type="Proteomes" id="UP001295423">
    <property type="component" value="Unassembled WGS sequence"/>
</dbReference>
<dbReference type="PROSITE" id="PS00039">
    <property type="entry name" value="DEAD_ATP_HELICASE"/>
    <property type="match status" value="1"/>
</dbReference>
<evidence type="ECO:0000259" key="11">
    <source>
        <dbReference type="PROSITE" id="PS51192"/>
    </source>
</evidence>
<dbReference type="Pfam" id="PF00270">
    <property type="entry name" value="DEAD"/>
    <property type="match status" value="1"/>
</dbReference>
<dbReference type="GO" id="GO:0003723">
    <property type="term" value="F:RNA binding"/>
    <property type="evidence" value="ECO:0007669"/>
    <property type="project" value="UniProtKB-KW"/>
</dbReference>
<evidence type="ECO:0000256" key="9">
    <source>
        <dbReference type="PROSITE-ProRule" id="PRU00552"/>
    </source>
</evidence>